<evidence type="ECO:0000313" key="3">
    <source>
        <dbReference type="Proteomes" id="UP000019460"/>
    </source>
</evidence>
<reference evidence="2 3" key="1">
    <citation type="submission" date="2012-11" db="EMBL/GenBank/DDBJ databases">
        <title>Genome assembly of Thiorhodococcus sp. AK35.</title>
        <authorList>
            <person name="Nupur N."/>
            <person name="Khatri I."/>
            <person name="Subramanian S."/>
            <person name="Pinnaka A."/>
        </authorList>
    </citation>
    <scope>NUCLEOTIDE SEQUENCE [LARGE SCALE GENOMIC DNA]</scope>
    <source>
        <strain evidence="2 3">AK35</strain>
    </source>
</reference>
<gene>
    <name evidence="2" type="ORF">D779_0701</name>
</gene>
<protein>
    <submittedName>
        <fullName evidence="2">Uncharacterized protein</fullName>
    </submittedName>
</protein>
<dbReference type="EMBL" id="AONC01000017">
    <property type="protein sequence ID" value="EXJ15953.1"/>
    <property type="molecule type" value="Genomic_DNA"/>
</dbReference>
<evidence type="ECO:0000256" key="1">
    <source>
        <dbReference type="SAM" id="MobiDB-lite"/>
    </source>
</evidence>
<name>W9V8N7_9GAMM</name>
<keyword evidence="3" id="KW-1185">Reference proteome</keyword>
<organism evidence="2 3">
    <name type="scientific">Imhoffiella purpurea</name>
    <dbReference type="NCBI Taxonomy" id="1249627"/>
    <lineage>
        <taxon>Bacteria</taxon>
        <taxon>Pseudomonadati</taxon>
        <taxon>Pseudomonadota</taxon>
        <taxon>Gammaproteobacteria</taxon>
        <taxon>Chromatiales</taxon>
        <taxon>Chromatiaceae</taxon>
        <taxon>Imhoffiella</taxon>
    </lineage>
</organism>
<accession>W9V8N7</accession>
<dbReference type="STRING" id="1249627.D779_0701"/>
<evidence type="ECO:0000313" key="2">
    <source>
        <dbReference type="EMBL" id="EXJ15953.1"/>
    </source>
</evidence>
<dbReference type="AlphaFoldDB" id="W9V8N7"/>
<sequence>MPWRACATTPVACSVSRGPAIGTARTGGWWPEAGGSRA</sequence>
<comment type="caution">
    <text evidence="2">The sequence shown here is derived from an EMBL/GenBank/DDBJ whole genome shotgun (WGS) entry which is preliminary data.</text>
</comment>
<dbReference type="Proteomes" id="UP000019460">
    <property type="component" value="Unassembled WGS sequence"/>
</dbReference>
<feature type="region of interest" description="Disordered" evidence="1">
    <location>
        <begin position="17"/>
        <end position="38"/>
    </location>
</feature>
<proteinExistence type="predicted"/>